<dbReference type="AlphaFoldDB" id="A0AAX4FMS6"/>
<evidence type="ECO:0000313" key="1">
    <source>
        <dbReference type="EMBL" id="WOP57958.1"/>
    </source>
</evidence>
<reference evidence="1" key="1">
    <citation type="submission" date="2023-10" db="EMBL/GenBank/DDBJ databases">
        <title>Comparative Genomic Analysis of Tomato Bacterial Spot Xanthomonads Reveals A New Lineage of Xanthomonas euvesicatoria.</title>
        <authorList>
            <person name="Huang C.-J."/>
            <person name="Wu T.-L."/>
            <person name="Wu Y.-L."/>
            <person name="Wang R.-S."/>
            <person name="Lin Y.-C."/>
        </authorList>
    </citation>
    <scope>NUCLEOTIDE SEQUENCE</scope>
    <source>
        <strain evidence="1">T0319-01</strain>
    </source>
</reference>
<dbReference type="Proteomes" id="UP001304429">
    <property type="component" value="Chromosome"/>
</dbReference>
<proteinExistence type="predicted"/>
<name>A0AAX4FMS6_XANEU</name>
<evidence type="ECO:0000313" key="2">
    <source>
        <dbReference type="Proteomes" id="UP001304429"/>
    </source>
</evidence>
<dbReference type="SUPFAM" id="SSF55073">
    <property type="entry name" value="Nucleotide cyclase"/>
    <property type="match status" value="1"/>
</dbReference>
<gene>
    <name evidence="1" type="ORF">R5577_07510</name>
</gene>
<protein>
    <submittedName>
        <fullName evidence="1">Adenylate/guanylate cyclase domain-containing protein</fullName>
    </submittedName>
</protein>
<accession>A0AAX4FMS6</accession>
<dbReference type="Gene3D" id="3.30.70.1230">
    <property type="entry name" value="Nucleotide cyclase"/>
    <property type="match status" value="1"/>
</dbReference>
<dbReference type="InterPro" id="IPR029787">
    <property type="entry name" value="Nucleotide_cyclase"/>
</dbReference>
<sequence>MAIVDDLTNETDRILNQQWSLRDGSVVPTTETVLLAGGGVKLTPVMLYADLADSTLLASNFNRQVASKVIKAFLSAACRIIRYNGGDIRSFDGDRVMGVFLGERMHTKAALTALQINYAVIYVLRPKIEAKYPALAEGGYRLNHAVGIDKSEVLVTRSGIRDNNDLIWVGRSPNIAAKLAAIRQGHITSFMTKSVYDLLAEDGKIAHDGASMWDQGNWNNAPLDDVKIIYQSSWWKKPK</sequence>
<organism evidence="1 2">
    <name type="scientific">Xanthomonas euvesicatoria</name>
    <dbReference type="NCBI Taxonomy" id="456327"/>
    <lineage>
        <taxon>Bacteria</taxon>
        <taxon>Pseudomonadati</taxon>
        <taxon>Pseudomonadota</taxon>
        <taxon>Gammaproteobacteria</taxon>
        <taxon>Lysobacterales</taxon>
        <taxon>Lysobacteraceae</taxon>
        <taxon>Xanthomonas</taxon>
    </lineage>
</organism>
<dbReference type="RefSeq" id="WP_033484193.1">
    <property type="nucleotide sequence ID" value="NZ_CP137532.1"/>
</dbReference>
<dbReference type="EMBL" id="CP137539">
    <property type="protein sequence ID" value="WOP57958.1"/>
    <property type="molecule type" value="Genomic_DNA"/>
</dbReference>